<dbReference type="RefSeq" id="WP_098389215.1">
    <property type="nucleotide sequence ID" value="NZ_LS483464.1"/>
</dbReference>
<evidence type="ECO:0000256" key="2">
    <source>
        <dbReference type="ARBA" id="ARBA00008290"/>
    </source>
</evidence>
<evidence type="ECO:0000256" key="4">
    <source>
        <dbReference type="ARBA" id="ARBA00022670"/>
    </source>
</evidence>
<dbReference type="GO" id="GO:0005737">
    <property type="term" value="C:cytoplasm"/>
    <property type="evidence" value="ECO:0007669"/>
    <property type="project" value="UniProtKB-ARBA"/>
</dbReference>
<proteinExistence type="inferred from homology"/>
<evidence type="ECO:0000256" key="1">
    <source>
        <dbReference type="ARBA" id="ARBA00001947"/>
    </source>
</evidence>
<dbReference type="SUPFAM" id="SSF101821">
    <property type="entry name" value="Aminopeptidase/glucanase lid domain"/>
    <property type="match status" value="1"/>
</dbReference>
<comment type="caution">
    <text evidence="11">The sequence shown here is derived from an EMBL/GenBank/DDBJ whole genome shotgun (WGS) entry which is preliminary data.</text>
</comment>
<keyword evidence="3 9" id="KW-0031">Aminopeptidase</keyword>
<dbReference type="PANTHER" id="PTHR28570:SF3">
    <property type="entry name" value="ASPARTYL AMINOPEPTIDASE"/>
    <property type="match status" value="1"/>
</dbReference>
<dbReference type="AlphaFoldDB" id="A0A2A9DQR0"/>
<keyword evidence="12" id="KW-1185">Reference proteome</keyword>
<evidence type="ECO:0000313" key="12">
    <source>
        <dbReference type="Proteomes" id="UP000221653"/>
    </source>
</evidence>
<dbReference type="GO" id="GO:0008237">
    <property type="term" value="F:metallopeptidase activity"/>
    <property type="evidence" value="ECO:0007669"/>
    <property type="project" value="UniProtKB-KW"/>
</dbReference>
<dbReference type="OrthoDB" id="5288740at2"/>
<dbReference type="GO" id="GO:0006508">
    <property type="term" value="P:proteolysis"/>
    <property type="evidence" value="ECO:0007669"/>
    <property type="project" value="UniProtKB-KW"/>
</dbReference>
<dbReference type="NCBIfam" id="NF002759">
    <property type="entry name" value="PRK02813.1"/>
    <property type="match status" value="1"/>
</dbReference>
<evidence type="ECO:0000256" key="9">
    <source>
        <dbReference type="RuleBase" id="RU004386"/>
    </source>
</evidence>
<dbReference type="Proteomes" id="UP000221653">
    <property type="component" value="Unassembled WGS sequence"/>
</dbReference>
<keyword evidence="4 9" id="KW-0645">Protease</keyword>
<evidence type="ECO:0000313" key="11">
    <source>
        <dbReference type="EMBL" id="PFG28721.1"/>
    </source>
</evidence>
<evidence type="ECO:0000256" key="5">
    <source>
        <dbReference type="ARBA" id="ARBA00022723"/>
    </source>
</evidence>
<dbReference type="Gene3D" id="2.30.250.10">
    <property type="entry name" value="Aminopeptidase i, Domain 2"/>
    <property type="match status" value="1"/>
</dbReference>
<dbReference type="Pfam" id="PF02127">
    <property type="entry name" value="Peptidase_M18"/>
    <property type="match status" value="1"/>
</dbReference>
<comment type="cofactor">
    <cofactor evidence="1 10">
        <name>Zn(2+)</name>
        <dbReference type="ChEBI" id="CHEBI:29105"/>
    </cofactor>
</comment>
<comment type="similarity">
    <text evidence="2 9">Belongs to the peptidase M18 family.</text>
</comment>
<name>A0A2A9DQR0_9CORY</name>
<keyword evidence="6 9" id="KW-0378">Hydrolase</keyword>
<dbReference type="InterPro" id="IPR023358">
    <property type="entry name" value="Peptidase_M18_dom2"/>
</dbReference>
<sequence length="420" mass="44817">MTYAPDDFVEFLKNSPSSFHAADNVARTLVDHGFSHEHRAQPWNASPGGHFVVVDGAVLAWWVPHELHTSPAFRIVGAHTDSPGFVLKPHPVNPAGSWGTVGVEVYGGPIIPSWFDRDLTVAGQVVLSDGSVHLARVDNALRIPHLAIHLDRSTEFAPNRQVDTTPIFTYASDATELLDDLAASVDTGLNGRDIAAHRLITCDSQAPAYVGQGGMLASGRLDNLTSVWAGLAALVNAVENDDAADVILVFAAFDHEEVGSQSPTGAAGPLLEEVLRRTARALGADAEEFEQMRARSTMISADAAHAVHPNHPEKHDPNHQPHFGSGPVTKINANQRYATTAPMVALWNEACSAAGVPNQMFVGRNDVPCGSTIGPISATRVGIQTLDVGVPLLSMHSARELVAISDVLQLGQALEAYWVR</sequence>
<accession>A0A2A9DQR0</accession>
<dbReference type="Gene3D" id="3.40.630.10">
    <property type="entry name" value="Zn peptidases"/>
    <property type="match status" value="1"/>
</dbReference>
<keyword evidence="5 9" id="KW-0479">Metal-binding</keyword>
<dbReference type="GO" id="GO:0008270">
    <property type="term" value="F:zinc ion binding"/>
    <property type="evidence" value="ECO:0007669"/>
    <property type="project" value="InterPro"/>
</dbReference>
<dbReference type="PANTHER" id="PTHR28570">
    <property type="entry name" value="ASPARTYL AMINOPEPTIDASE"/>
    <property type="match status" value="1"/>
</dbReference>
<dbReference type="PRINTS" id="PR00932">
    <property type="entry name" value="AMINO1PTASE"/>
</dbReference>
<organism evidence="11 12">
    <name type="scientific">Corynebacterium renale</name>
    <dbReference type="NCBI Taxonomy" id="1724"/>
    <lineage>
        <taxon>Bacteria</taxon>
        <taxon>Bacillati</taxon>
        <taxon>Actinomycetota</taxon>
        <taxon>Actinomycetes</taxon>
        <taxon>Mycobacteriales</taxon>
        <taxon>Corynebacteriaceae</taxon>
        <taxon>Corynebacterium</taxon>
    </lineage>
</organism>
<evidence type="ECO:0000256" key="7">
    <source>
        <dbReference type="ARBA" id="ARBA00022833"/>
    </source>
</evidence>
<gene>
    <name evidence="11" type="ORF">ATK06_1841</name>
</gene>
<protein>
    <recommendedName>
        <fullName evidence="10">M18 family aminopeptidase</fullName>
        <ecNumber evidence="10">3.4.11.-</ecNumber>
    </recommendedName>
</protein>
<dbReference type="SUPFAM" id="SSF53187">
    <property type="entry name" value="Zn-dependent exopeptidases"/>
    <property type="match status" value="1"/>
</dbReference>
<reference evidence="11 12" key="1">
    <citation type="submission" date="2017-10" db="EMBL/GenBank/DDBJ databases">
        <title>Sequencing the genomes of 1000 actinobacteria strains.</title>
        <authorList>
            <person name="Klenk H.-P."/>
        </authorList>
    </citation>
    <scope>NUCLEOTIDE SEQUENCE [LARGE SCALE GENOMIC DNA]</scope>
    <source>
        <strain evidence="11 12">DSM 20688</strain>
    </source>
</reference>
<evidence type="ECO:0000256" key="3">
    <source>
        <dbReference type="ARBA" id="ARBA00022438"/>
    </source>
</evidence>
<dbReference type="STRING" id="1724.GCA_001044175_00479"/>
<evidence type="ECO:0000256" key="6">
    <source>
        <dbReference type="ARBA" id="ARBA00022801"/>
    </source>
</evidence>
<keyword evidence="8 9" id="KW-0482">Metalloprotease</keyword>
<dbReference type="EC" id="3.4.11.-" evidence="10"/>
<dbReference type="EMBL" id="PDJF01000001">
    <property type="protein sequence ID" value="PFG28721.1"/>
    <property type="molecule type" value="Genomic_DNA"/>
</dbReference>
<evidence type="ECO:0000256" key="8">
    <source>
        <dbReference type="ARBA" id="ARBA00023049"/>
    </source>
</evidence>
<dbReference type="InterPro" id="IPR001948">
    <property type="entry name" value="Peptidase_M18"/>
</dbReference>
<keyword evidence="7 9" id="KW-0862">Zinc</keyword>
<dbReference type="GO" id="GO:0004177">
    <property type="term" value="F:aminopeptidase activity"/>
    <property type="evidence" value="ECO:0007669"/>
    <property type="project" value="UniProtKB-KW"/>
</dbReference>
<evidence type="ECO:0000256" key="10">
    <source>
        <dbReference type="RuleBase" id="RU004387"/>
    </source>
</evidence>